<reference evidence="1" key="1">
    <citation type="journal article" date="2021" name="Proc. Natl. Acad. Sci. U.S.A.">
        <title>A Catalog of Tens of Thousands of Viruses from Human Metagenomes Reveals Hidden Associations with Chronic Diseases.</title>
        <authorList>
            <person name="Tisza M.J."/>
            <person name="Buck C.B."/>
        </authorList>
    </citation>
    <scope>NUCLEOTIDE SEQUENCE</scope>
    <source>
        <strain evidence="1">Ctlwr10</strain>
    </source>
</reference>
<protein>
    <submittedName>
        <fullName evidence="1">Head decoration protein</fullName>
    </submittedName>
</protein>
<proteinExistence type="predicted"/>
<name>A0A8S5Q407_9CAUD</name>
<evidence type="ECO:0000313" key="1">
    <source>
        <dbReference type="EMBL" id="DAE14054.1"/>
    </source>
</evidence>
<dbReference type="InterPro" id="IPR004195">
    <property type="entry name" value="Head_decoration_D"/>
</dbReference>
<accession>A0A8S5Q407</accession>
<dbReference type="EMBL" id="BK015575">
    <property type="protein sequence ID" value="DAE14054.1"/>
    <property type="molecule type" value="Genomic_DNA"/>
</dbReference>
<sequence length="134" mass="13853">MTNLSKKLGDMNYDGLFTDVVPAVQVSGGTIRKLSAAATLKRGTILAKSSGTAGDGKLVVLGTAAVTNETLTPDCILCDDIDVGTSADEKVAVYTAGCFDPDKVTVAASHTISETEKDNLRMRGIVFKNAAAAN</sequence>
<organism evidence="1">
    <name type="scientific">Caudovirales sp. ctlwr10</name>
    <dbReference type="NCBI Taxonomy" id="2825771"/>
    <lineage>
        <taxon>Viruses</taxon>
        <taxon>Duplodnaviria</taxon>
        <taxon>Heunggongvirae</taxon>
        <taxon>Uroviricota</taxon>
        <taxon>Caudoviricetes</taxon>
    </lineage>
</organism>
<dbReference type="Pfam" id="PF02924">
    <property type="entry name" value="HDPD"/>
    <property type="match status" value="1"/>
</dbReference>